<dbReference type="SUPFAM" id="SSF48726">
    <property type="entry name" value="Immunoglobulin"/>
    <property type="match status" value="1"/>
</dbReference>
<evidence type="ECO:0000313" key="14">
    <source>
        <dbReference type="Proteomes" id="UP001488805"/>
    </source>
</evidence>
<dbReference type="GO" id="GO:0007166">
    <property type="term" value="P:cell surface receptor signaling pathway"/>
    <property type="evidence" value="ECO:0007669"/>
    <property type="project" value="TreeGrafter"/>
</dbReference>
<evidence type="ECO:0000256" key="10">
    <source>
        <dbReference type="ARBA" id="ARBA00023319"/>
    </source>
</evidence>
<dbReference type="InterPro" id="IPR007110">
    <property type="entry name" value="Ig-like_dom"/>
</dbReference>
<evidence type="ECO:0000256" key="6">
    <source>
        <dbReference type="ARBA" id="ARBA00023136"/>
    </source>
</evidence>
<keyword evidence="8" id="KW-0675">Receptor</keyword>
<keyword evidence="9" id="KW-0325">Glycoprotein</keyword>
<dbReference type="Gene3D" id="2.60.40.10">
    <property type="entry name" value="Immunoglobulins"/>
    <property type="match status" value="1"/>
</dbReference>
<dbReference type="GO" id="GO:0009897">
    <property type="term" value="C:external side of plasma membrane"/>
    <property type="evidence" value="ECO:0007669"/>
    <property type="project" value="TreeGrafter"/>
</dbReference>
<keyword evidence="10" id="KW-0393">Immunoglobulin domain</keyword>
<evidence type="ECO:0000256" key="4">
    <source>
        <dbReference type="ARBA" id="ARBA00022729"/>
    </source>
</evidence>
<keyword evidence="3" id="KW-0812">Transmembrane</keyword>
<accession>A0AAW1EYD3</accession>
<dbReference type="PROSITE" id="PS50835">
    <property type="entry name" value="IG_LIKE"/>
    <property type="match status" value="1"/>
</dbReference>
<dbReference type="SMART" id="SM00409">
    <property type="entry name" value="IG"/>
    <property type="match status" value="2"/>
</dbReference>
<evidence type="ECO:0000256" key="3">
    <source>
        <dbReference type="ARBA" id="ARBA00022692"/>
    </source>
</evidence>
<keyword evidence="2" id="KW-1003">Cell membrane</keyword>
<feature type="domain" description="Ig-like" evidence="12">
    <location>
        <begin position="28"/>
        <end position="116"/>
    </location>
</feature>
<dbReference type="InterPro" id="IPR051713">
    <property type="entry name" value="T-cell_Activation_Regulation"/>
</dbReference>
<dbReference type="InterPro" id="IPR003599">
    <property type="entry name" value="Ig_sub"/>
</dbReference>
<dbReference type="Proteomes" id="UP001488805">
    <property type="component" value="Unassembled WGS sequence"/>
</dbReference>
<comment type="subcellular location">
    <subcellularLocation>
        <location evidence="1">Cell membrane</location>
        <topology evidence="1">Single-pass type I membrane protein</topology>
    </subcellularLocation>
</comment>
<keyword evidence="4 11" id="KW-0732">Signal</keyword>
<dbReference type="PANTHER" id="PTHR25466:SF11">
    <property type="entry name" value="GALECTIN 17-RELATED"/>
    <property type="match status" value="1"/>
</dbReference>
<evidence type="ECO:0000313" key="13">
    <source>
        <dbReference type="EMBL" id="KAK9527112.1"/>
    </source>
</evidence>
<feature type="chain" id="PRO_5043855875" description="Ig-like domain-containing protein" evidence="11">
    <location>
        <begin position="26"/>
        <end position="283"/>
    </location>
</feature>
<feature type="signal peptide" evidence="11">
    <location>
        <begin position="1"/>
        <end position="25"/>
    </location>
</feature>
<evidence type="ECO:0000256" key="5">
    <source>
        <dbReference type="ARBA" id="ARBA00022989"/>
    </source>
</evidence>
<gene>
    <name evidence="13" type="ORF">VZT92_015773</name>
</gene>
<dbReference type="GO" id="GO:0031295">
    <property type="term" value="P:T cell costimulation"/>
    <property type="evidence" value="ECO:0007669"/>
    <property type="project" value="TreeGrafter"/>
</dbReference>
<keyword evidence="7" id="KW-1015">Disulfide bond</keyword>
<dbReference type="InterPro" id="IPR036179">
    <property type="entry name" value="Ig-like_dom_sf"/>
</dbReference>
<dbReference type="GO" id="GO:0071222">
    <property type="term" value="P:cellular response to lipopolysaccharide"/>
    <property type="evidence" value="ECO:0007669"/>
    <property type="project" value="TreeGrafter"/>
</dbReference>
<sequence length="283" mass="31698">MKTVTKRHWVLISLLCFLVGSLVDSSSPSSRLLSVTSKVGDRAVLPCSWKQRLESTPSSCHVQWATPADTVFEMNGKDRWEAEEFQGRVEVPEEKLGSGNCSLIISDVQIGDSGRYESFMVVDGVTATKTTKTKVFIQSVRLSVSDHKSLQSRGPGEDLVLDLYTRHSVRVVFQDRNSSEWSVLWMREDEDSERLQRHPVYQQLTMRKLKSSDDGIYKVLDQNGLAVSTVQLSVEETSTALKRQQLLEKQEATGLPDDAVKSSCSALLLFSVLLTSFQTIHLL</sequence>
<reference evidence="13 14" key="1">
    <citation type="journal article" date="2024" name="Genome Biol. Evol.">
        <title>Chromosome-level genome assembly of the viviparous eelpout Zoarces viviparus.</title>
        <authorList>
            <person name="Fuhrmann N."/>
            <person name="Brasseur M.V."/>
            <person name="Bakowski C.E."/>
            <person name="Podsiadlowski L."/>
            <person name="Prost S."/>
            <person name="Krehenwinkel H."/>
            <person name="Mayer C."/>
        </authorList>
    </citation>
    <scope>NUCLEOTIDE SEQUENCE [LARGE SCALE GENOMIC DNA]</scope>
    <source>
        <strain evidence="13">NO-MEL_2022_Ind0_liver</strain>
    </source>
</reference>
<evidence type="ECO:0000256" key="8">
    <source>
        <dbReference type="ARBA" id="ARBA00023170"/>
    </source>
</evidence>
<name>A0AAW1EYD3_ZOAVI</name>
<keyword evidence="6" id="KW-0472">Membrane</keyword>
<dbReference type="AlphaFoldDB" id="A0AAW1EYD3"/>
<evidence type="ECO:0000256" key="7">
    <source>
        <dbReference type="ARBA" id="ARBA00023157"/>
    </source>
</evidence>
<dbReference type="EMBL" id="JBCEZU010000123">
    <property type="protein sequence ID" value="KAK9527112.1"/>
    <property type="molecule type" value="Genomic_DNA"/>
</dbReference>
<evidence type="ECO:0000259" key="12">
    <source>
        <dbReference type="PROSITE" id="PS50835"/>
    </source>
</evidence>
<evidence type="ECO:0000256" key="9">
    <source>
        <dbReference type="ARBA" id="ARBA00023180"/>
    </source>
</evidence>
<keyword evidence="5" id="KW-1133">Transmembrane helix</keyword>
<proteinExistence type="predicted"/>
<evidence type="ECO:0000256" key="1">
    <source>
        <dbReference type="ARBA" id="ARBA00004251"/>
    </source>
</evidence>
<keyword evidence="14" id="KW-1185">Reference proteome</keyword>
<dbReference type="InterPro" id="IPR013783">
    <property type="entry name" value="Ig-like_fold"/>
</dbReference>
<organism evidence="13 14">
    <name type="scientific">Zoarces viviparus</name>
    <name type="common">Viviparous eelpout</name>
    <name type="synonym">Blennius viviparus</name>
    <dbReference type="NCBI Taxonomy" id="48416"/>
    <lineage>
        <taxon>Eukaryota</taxon>
        <taxon>Metazoa</taxon>
        <taxon>Chordata</taxon>
        <taxon>Craniata</taxon>
        <taxon>Vertebrata</taxon>
        <taxon>Euteleostomi</taxon>
        <taxon>Actinopterygii</taxon>
        <taxon>Neopterygii</taxon>
        <taxon>Teleostei</taxon>
        <taxon>Neoteleostei</taxon>
        <taxon>Acanthomorphata</taxon>
        <taxon>Eupercaria</taxon>
        <taxon>Perciformes</taxon>
        <taxon>Cottioidei</taxon>
        <taxon>Zoarcales</taxon>
        <taxon>Zoarcidae</taxon>
        <taxon>Zoarcinae</taxon>
        <taxon>Zoarces</taxon>
    </lineage>
</organism>
<protein>
    <recommendedName>
        <fullName evidence="12">Ig-like domain-containing protein</fullName>
    </recommendedName>
</protein>
<dbReference type="PANTHER" id="PTHR25466">
    <property type="entry name" value="T-LYMPHOCYTE ACTIVATION ANTIGEN"/>
    <property type="match status" value="1"/>
</dbReference>
<dbReference type="GO" id="GO:0042130">
    <property type="term" value="P:negative regulation of T cell proliferation"/>
    <property type="evidence" value="ECO:0007669"/>
    <property type="project" value="TreeGrafter"/>
</dbReference>
<comment type="caution">
    <text evidence="13">The sequence shown here is derived from an EMBL/GenBank/DDBJ whole genome shotgun (WGS) entry which is preliminary data.</text>
</comment>
<dbReference type="GO" id="GO:0042102">
    <property type="term" value="P:positive regulation of T cell proliferation"/>
    <property type="evidence" value="ECO:0007669"/>
    <property type="project" value="TreeGrafter"/>
</dbReference>
<evidence type="ECO:0000256" key="2">
    <source>
        <dbReference type="ARBA" id="ARBA00022475"/>
    </source>
</evidence>
<evidence type="ECO:0000256" key="11">
    <source>
        <dbReference type="SAM" id="SignalP"/>
    </source>
</evidence>
<dbReference type="GO" id="GO:0006955">
    <property type="term" value="P:immune response"/>
    <property type="evidence" value="ECO:0007669"/>
    <property type="project" value="TreeGrafter"/>
</dbReference>